<dbReference type="Gene3D" id="3.30.700.10">
    <property type="entry name" value="Glycoprotein, Type 4 Pilin"/>
    <property type="match status" value="1"/>
</dbReference>
<dbReference type="PROSITE" id="PS00409">
    <property type="entry name" value="PROKAR_NTER_METHYL"/>
    <property type="match status" value="1"/>
</dbReference>
<feature type="transmembrane region" description="Helical" evidence="6">
    <location>
        <begin position="6"/>
        <end position="31"/>
    </location>
</feature>
<comment type="caution">
    <text evidence="7">The sequence shown here is derived from an EMBL/GenBank/DDBJ whole genome shotgun (WGS) entry which is preliminary data.</text>
</comment>
<dbReference type="GO" id="GO:0015628">
    <property type="term" value="P:protein secretion by the type II secretion system"/>
    <property type="evidence" value="ECO:0007669"/>
    <property type="project" value="InterPro"/>
</dbReference>
<evidence type="ECO:0000256" key="2">
    <source>
        <dbReference type="ARBA" id="ARBA00022481"/>
    </source>
</evidence>
<evidence type="ECO:0000313" key="8">
    <source>
        <dbReference type="Proteomes" id="UP000178450"/>
    </source>
</evidence>
<evidence type="ECO:0000256" key="5">
    <source>
        <dbReference type="ARBA" id="ARBA00023136"/>
    </source>
</evidence>
<dbReference type="InterPro" id="IPR012902">
    <property type="entry name" value="N_methyl_site"/>
</dbReference>
<dbReference type="InterPro" id="IPR045584">
    <property type="entry name" value="Pilin-like"/>
</dbReference>
<dbReference type="PRINTS" id="PR00813">
    <property type="entry name" value="BCTERIALGSPG"/>
</dbReference>
<name>A0A1F7KEM1_9BACT</name>
<proteinExistence type="predicted"/>
<evidence type="ECO:0000256" key="6">
    <source>
        <dbReference type="SAM" id="Phobius"/>
    </source>
</evidence>
<keyword evidence="4 6" id="KW-1133">Transmembrane helix</keyword>
<gene>
    <name evidence="7" type="ORF">A2209_02020</name>
</gene>
<accession>A0A1F7KEM1</accession>
<dbReference type="InterPro" id="IPR000983">
    <property type="entry name" value="Bac_GSPG_pilin"/>
</dbReference>
<dbReference type="Pfam" id="PF07963">
    <property type="entry name" value="N_methyl"/>
    <property type="match status" value="1"/>
</dbReference>
<dbReference type="Proteomes" id="UP000178450">
    <property type="component" value="Unassembled WGS sequence"/>
</dbReference>
<evidence type="ECO:0000313" key="7">
    <source>
        <dbReference type="EMBL" id="OGK66306.1"/>
    </source>
</evidence>
<dbReference type="EMBL" id="MGBG01000008">
    <property type="protein sequence ID" value="OGK66306.1"/>
    <property type="molecule type" value="Genomic_DNA"/>
</dbReference>
<evidence type="ECO:0000256" key="1">
    <source>
        <dbReference type="ARBA" id="ARBA00004167"/>
    </source>
</evidence>
<dbReference type="SUPFAM" id="SSF54523">
    <property type="entry name" value="Pili subunits"/>
    <property type="match status" value="1"/>
</dbReference>
<keyword evidence="3 6" id="KW-0812">Transmembrane</keyword>
<protein>
    <recommendedName>
        <fullName evidence="9">Type II secretion system protein GspG C-terminal domain-containing protein</fullName>
    </recommendedName>
</protein>
<organism evidence="7 8">
    <name type="scientific">Candidatus Roizmanbacteria bacterium RIFOXYA1_FULL_41_12</name>
    <dbReference type="NCBI Taxonomy" id="1802082"/>
    <lineage>
        <taxon>Bacteria</taxon>
        <taxon>Candidatus Roizmaniibacteriota</taxon>
    </lineage>
</organism>
<dbReference type="PANTHER" id="PTHR30093">
    <property type="entry name" value="GENERAL SECRETION PATHWAY PROTEIN G"/>
    <property type="match status" value="1"/>
</dbReference>
<evidence type="ECO:0000256" key="3">
    <source>
        <dbReference type="ARBA" id="ARBA00022692"/>
    </source>
</evidence>
<dbReference type="GO" id="GO:0016020">
    <property type="term" value="C:membrane"/>
    <property type="evidence" value="ECO:0007669"/>
    <property type="project" value="UniProtKB-SubCell"/>
</dbReference>
<dbReference type="GO" id="GO:0015627">
    <property type="term" value="C:type II protein secretion system complex"/>
    <property type="evidence" value="ECO:0007669"/>
    <property type="project" value="InterPro"/>
</dbReference>
<dbReference type="PANTHER" id="PTHR30093:SF44">
    <property type="entry name" value="TYPE II SECRETION SYSTEM CORE PROTEIN G"/>
    <property type="match status" value="1"/>
</dbReference>
<evidence type="ECO:0000256" key="4">
    <source>
        <dbReference type="ARBA" id="ARBA00022989"/>
    </source>
</evidence>
<keyword evidence="2" id="KW-0488">Methylation</keyword>
<evidence type="ECO:0008006" key="9">
    <source>
        <dbReference type="Google" id="ProtNLM"/>
    </source>
</evidence>
<reference evidence="7 8" key="1">
    <citation type="journal article" date="2016" name="Nat. Commun.">
        <title>Thousands of microbial genomes shed light on interconnected biogeochemical processes in an aquifer system.</title>
        <authorList>
            <person name="Anantharaman K."/>
            <person name="Brown C.T."/>
            <person name="Hug L.A."/>
            <person name="Sharon I."/>
            <person name="Castelle C.J."/>
            <person name="Probst A.J."/>
            <person name="Thomas B.C."/>
            <person name="Singh A."/>
            <person name="Wilkins M.J."/>
            <person name="Karaoz U."/>
            <person name="Brodie E.L."/>
            <person name="Williams K.H."/>
            <person name="Hubbard S.S."/>
            <person name="Banfield J.F."/>
        </authorList>
    </citation>
    <scope>NUCLEOTIDE SEQUENCE [LARGE SCALE GENOMIC DNA]</scope>
</reference>
<dbReference type="AlphaFoldDB" id="A0A1F7KEM1"/>
<keyword evidence="5 6" id="KW-0472">Membrane</keyword>
<comment type="subcellular location">
    <subcellularLocation>
        <location evidence="1">Membrane</location>
        <topology evidence="1">Single-pass membrane protein</topology>
    </subcellularLocation>
</comment>
<dbReference type="NCBIfam" id="TIGR02532">
    <property type="entry name" value="IV_pilin_GFxxxE"/>
    <property type="match status" value="1"/>
</dbReference>
<sequence length="129" mass="13873">MKNKGFSLLELLVVIGIISILLAIAVSSYSTTQKKTRDARRASDLKTIQQAAEQYYSVCGYVYPTMTTEADFAIFCPDAPTIMLLPSDKLPLDPKTGSAYTCGGTCDDTGFTLCATPELAGTICVTNQQ</sequence>